<gene>
    <name evidence="2" type="ORF">BCV69DRAFT_279792</name>
</gene>
<dbReference type="GeneID" id="37013109"/>
<dbReference type="PANTHER" id="PTHR39475">
    <property type="entry name" value="CONIDIATION-SPECIFIC PROTEIN 6"/>
    <property type="match status" value="1"/>
</dbReference>
<dbReference type="RefSeq" id="XP_025351043.1">
    <property type="nucleotide sequence ID" value="XM_025491375.1"/>
</dbReference>
<dbReference type="EMBL" id="KZ819321">
    <property type="protein sequence ID" value="PWN23883.1"/>
    <property type="molecule type" value="Genomic_DNA"/>
</dbReference>
<reference evidence="2 3" key="1">
    <citation type="journal article" date="2018" name="Mol. Biol. Evol.">
        <title>Broad Genomic Sampling Reveals a Smut Pathogenic Ancestry of the Fungal Clade Ustilaginomycotina.</title>
        <authorList>
            <person name="Kijpornyongpan T."/>
            <person name="Mondo S.J."/>
            <person name="Barry K."/>
            <person name="Sandor L."/>
            <person name="Lee J."/>
            <person name="Lipzen A."/>
            <person name="Pangilinan J."/>
            <person name="LaButti K."/>
            <person name="Hainaut M."/>
            <person name="Henrissat B."/>
            <person name="Grigoriev I.V."/>
            <person name="Spatafora J.W."/>
            <person name="Aime M.C."/>
        </authorList>
    </citation>
    <scope>NUCLEOTIDE SEQUENCE [LARGE SCALE GENOMIC DNA]</scope>
    <source>
        <strain evidence="2 3">MCA 4718</strain>
    </source>
</reference>
<accession>A0A316UIW2</accession>
<name>A0A316UIW2_9BASI</name>
<evidence type="ECO:0000256" key="1">
    <source>
        <dbReference type="SAM" id="MobiDB-lite"/>
    </source>
</evidence>
<organism evidence="2 3">
    <name type="scientific">Pseudomicrostroma glucosiphilum</name>
    <dbReference type="NCBI Taxonomy" id="1684307"/>
    <lineage>
        <taxon>Eukaryota</taxon>
        <taxon>Fungi</taxon>
        <taxon>Dikarya</taxon>
        <taxon>Basidiomycota</taxon>
        <taxon>Ustilaginomycotina</taxon>
        <taxon>Exobasidiomycetes</taxon>
        <taxon>Microstromatales</taxon>
        <taxon>Microstromatales incertae sedis</taxon>
        <taxon>Pseudomicrostroma</taxon>
    </lineage>
</organism>
<feature type="compositionally biased region" description="Basic and acidic residues" evidence="1">
    <location>
        <begin position="16"/>
        <end position="34"/>
    </location>
</feature>
<feature type="compositionally biased region" description="Basic and acidic residues" evidence="1">
    <location>
        <begin position="102"/>
        <end position="111"/>
    </location>
</feature>
<proteinExistence type="predicted"/>
<protein>
    <submittedName>
        <fullName evidence="2">Uncharacterized protein</fullName>
    </submittedName>
</protein>
<feature type="compositionally biased region" description="Basic and acidic residues" evidence="1">
    <location>
        <begin position="42"/>
        <end position="69"/>
    </location>
</feature>
<dbReference type="PANTHER" id="PTHR39475:SF1">
    <property type="entry name" value="CONIDIATION-SPECIFIC PROTEIN 6"/>
    <property type="match status" value="1"/>
</dbReference>
<feature type="compositionally biased region" description="Basic and acidic residues" evidence="1">
    <location>
        <begin position="79"/>
        <end position="94"/>
    </location>
</feature>
<sequence>MSDKSHTLMHMSSADQHNHGGPEPEEKRPSHEQGVENSHQNLDAKDEKSIANKLDQASKQEKREKKAEQEDNSMPTDAARNHGNEPSKGAKIDEQIELEEQAELRKKGIQP</sequence>
<keyword evidence="3" id="KW-1185">Reference proteome</keyword>
<feature type="region of interest" description="Disordered" evidence="1">
    <location>
        <begin position="1"/>
        <end position="111"/>
    </location>
</feature>
<dbReference type="OrthoDB" id="3358750at2759"/>
<evidence type="ECO:0000313" key="2">
    <source>
        <dbReference type="EMBL" id="PWN23883.1"/>
    </source>
</evidence>
<dbReference type="Proteomes" id="UP000245942">
    <property type="component" value="Unassembled WGS sequence"/>
</dbReference>
<evidence type="ECO:0000313" key="3">
    <source>
        <dbReference type="Proteomes" id="UP000245942"/>
    </source>
</evidence>
<dbReference type="AlphaFoldDB" id="A0A316UIW2"/>